<dbReference type="Pfam" id="PF09511">
    <property type="entry name" value="RNA_lig_T4_1"/>
    <property type="match status" value="1"/>
</dbReference>
<feature type="domain" description="tRNA ligase kinase" evidence="4">
    <location>
        <begin position="400"/>
        <end position="565"/>
    </location>
</feature>
<keyword evidence="1" id="KW-0436">Ligase</keyword>
<comment type="similarity">
    <text evidence="1">Belongs to the TRL1 family.</text>
</comment>
<keyword evidence="1" id="KW-0819">tRNA processing</keyword>
<dbReference type="Proteomes" id="UP000094801">
    <property type="component" value="Unassembled WGS sequence"/>
</dbReference>
<dbReference type="PIRSF" id="PIRSF019634">
    <property type="entry name" value="tRNA_lig_yeast"/>
    <property type="match status" value="1"/>
</dbReference>
<dbReference type="GO" id="GO:0005524">
    <property type="term" value="F:ATP binding"/>
    <property type="evidence" value="ECO:0007669"/>
    <property type="project" value="UniProtKB-UniRule"/>
</dbReference>
<dbReference type="EMBL" id="KV453861">
    <property type="protein sequence ID" value="ODV83707.1"/>
    <property type="molecule type" value="Genomic_DNA"/>
</dbReference>
<dbReference type="GO" id="GO:0005634">
    <property type="term" value="C:nucleus"/>
    <property type="evidence" value="ECO:0007669"/>
    <property type="project" value="TreeGrafter"/>
</dbReference>
<dbReference type="InterPro" id="IPR019039">
    <property type="entry name" value="T4-Rnl1-like_N"/>
</dbReference>
<feature type="domain" description="T4 RNA ligase 1-like N-terminal" evidence="5">
    <location>
        <begin position="74"/>
        <end position="298"/>
    </location>
</feature>
<evidence type="ECO:0000256" key="2">
    <source>
        <dbReference type="PIRSR" id="PIRSR019634-50"/>
    </source>
</evidence>
<feature type="active site" description="N6-AMP-lysine intermediate" evidence="2">
    <location>
        <position position="120"/>
    </location>
</feature>
<feature type="domain" description="tRNA ligase phosphodiesterase" evidence="3">
    <location>
        <begin position="570"/>
        <end position="813"/>
    </location>
</feature>
<reference evidence="7" key="1">
    <citation type="submission" date="2016-04" db="EMBL/GenBank/DDBJ databases">
        <title>Comparative genomics of biotechnologically important yeasts.</title>
        <authorList>
            <consortium name="DOE Joint Genome Institute"/>
            <person name="Riley R."/>
            <person name="Haridas S."/>
            <person name="Wolfe K.H."/>
            <person name="Lopes M.R."/>
            <person name="Hittinger C.T."/>
            <person name="Goker M."/>
            <person name="Salamov A."/>
            <person name="Wisecaver J."/>
            <person name="Long T.M."/>
            <person name="Aerts A.L."/>
            <person name="Barry K."/>
            <person name="Choi C."/>
            <person name="Clum A."/>
            <person name="Coughlan A.Y."/>
            <person name="Deshpande S."/>
            <person name="Douglass A.P."/>
            <person name="Hanson S.J."/>
            <person name="Klenk H.-P."/>
            <person name="Labutti K."/>
            <person name="Lapidus A."/>
            <person name="Lindquist E."/>
            <person name="Lipzen A."/>
            <person name="Meier-Kolthoff J.P."/>
            <person name="Ohm R.A."/>
            <person name="Otillar R.P."/>
            <person name="Pangilinan J."/>
            <person name="Peng Y."/>
            <person name="Rokas A."/>
            <person name="Rosa C.A."/>
            <person name="Scheuner C."/>
            <person name="Sibirny A.A."/>
            <person name="Slot J.C."/>
            <person name="Stielow J.B."/>
            <person name="Sun H."/>
            <person name="Kurtzman C.P."/>
            <person name="Blackwell M."/>
            <person name="Grigoriev I.V."/>
            <person name="Jeffries T.W."/>
        </authorList>
    </citation>
    <scope>NUCLEOTIDE SEQUENCE [LARGE SCALE GENOMIC DNA]</scope>
    <source>
        <strain evidence="7">NRRL YB-2248</strain>
    </source>
</reference>
<dbReference type="Gene3D" id="3.40.50.300">
    <property type="entry name" value="P-loop containing nucleotide triphosphate hydrolases"/>
    <property type="match status" value="1"/>
</dbReference>
<dbReference type="OrthoDB" id="276239at2759"/>
<proteinExistence type="inferred from homology"/>
<evidence type="ECO:0000259" key="3">
    <source>
        <dbReference type="Pfam" id="PF08302"/>
    </source>
</evidence>
<evidence type="ECO:0000256" key="1">
    <source>
        <dbReference type="PIRNR" id="PIRNR019634"/>
    </source>
</evidence>
<dbReference type="EC" id="6.5.1.3" evidence="1"/>
<organism evidence="6 7">
    <name type="scientific">[Candida] arabinofermentans NRRL YB-2248</name>
    <dbReference type="NCBI Taxonomy" id="983967"/>
    <lineage>
        <taxon>Eukaryota</taxon>
        <taxon>Fungi</taxon>
        <taxon>Dikarya</taxon>
        <taxon>Ascomycota</taxon>
        <taxon>Saccharomycotina</taxon>
        <taxon>Pichiomycetes</taxon>
        <taxon>Pichiales</taxon>
        <taxon>Pichiaceae</taxon>
        <taxon>Ogataea</taxon>
        <taxon>Ogataea/Candida clade</taxon>
    </lineage>
</organism>
<dbReference type="GO" id="GO:0051730">
    <property type="term" value="F:GTP-dependent polyribonucleotide 5'-hydroxyl-kinase activity"/>
    <property type="evidence" value="ECO:0007669"/>
    <property type="project" value="InterPro"/>
</dbReference>
<dbReference type="InterPro" id="IPR015965">
    <property type="entry name" value="tRNA_lig_PDEase"/>
</dbReference>
<dbReference type="Pfam" id="PF08303">
    <property type="entry name" value="tRNA_lig_kinase"/>
    <property type="match status" value="1"/>
</dbReference>
<gene>
    <name evidence="6" type="ORF">CANARDRAFT_9271</name>
</gene>
<evidence type="ECO:0000259" key="4">
    <source>
        <dbReference type="Pfam" id="PF08303"/>
    </source>
</evidence>
<protein>
    <recommendedName>
        <fullName evidence="1">tRNA ligase</fullName>
        <ecNumber evidence="1">6.5.1.3</ecNumber>
    </recommendedName>
</protein>
<dbReference type="InterPro" id="IPR015966">
    <property type="entry name" value="tRNA_lig_kin_fungi"/>
</dbReference>
<dbReference type="GO" id="GO:0006388">
    <property type="term" value="P:tRNA splicing, via endonucleolytic cleavage and ligation"/>
    <property type="evidence" value="ECO:0007669"/>
    <property type="project" value="UniProtKB-UniRule"/>
</dbReference>
<evidence type="ECO:0000313" key="7">
    <source>
        <dbReference type="Proteomes" id="UP000094801"/>
    </source>
</evidence>
<dbReference type="AlphaFoldDB" id="A0A1E4SW71"/>
<dbReference type="GO" id="GO:0003972">
    <property type="term" value="F:RNA ligase (ATP) activity"/>
    <property type="evidence" value="ECO:0007669"/>
    <property type="project" value="UniProtKB-UniRule"/>
</dbReference>
<dbReference type="PANTHER" id="PTHR32004">
    <property type="entry name" value="TRNA LIGASE"/>
    <property type="match status" value="1"/>
</dbReference>
<evidence type="ECO:0000313" key="6">
    <source>
        <dbReference type="EMBL" id="ODV83707.1"/>
    </source>
</evidence>
<accession>A0A1E4SW71</accession>
<evidence type="ECO:0000259" key="5">
    <source>
        <dbReference type="Pfam" id="PF09511"/>
    </source>
</evidence>
<dbReference type="PANTHER" id="PTHR32004:SF1">
    <property type="entry name" value="TRNA LIGASE"/>
    <property type="match status" value="1"/>
</dbReference>
<dbReference type="Pfam" id="PF08302">
    <property type="entry name" value="tRNA_lig_CPD"/>
    <property type="match status" value="1"/>
</dbReference>
<dbReference type="InterPro" id="IPR027417">
    <property type="entry name" value="P-loop_NTPase"/>
</dbReference>
<comment type="catalytic activity">
    <reaction evidence="1">
        <text>ATP + (ribonucleotide)n-3'-hydroxyl + 5'-phospho-(ribonucleotide)m = (ribonucleotide)n+m + AMP + diphosphate.</text>
        <dbReference type="EC" id="6.5.1.3"/>
    </reaction>
</comment>
<sequence length="821" mass="93727">MESFKAIRLSKEETEQNEKELVQLFVALDEALIQPGRGKVKKITNTILNTEKQVDSWKFNEWDYSNPKVTLPTNARGLFTADNKILCRGYDKFFNVDESYNVSRSQLLETTKGPYVLTVKSNGCIAFISGLDDGSLIVCSKHSTGAREDTSKNHSIAIQEALERQLEQKGIDTKELGVKLFELGITAVAEFCDDSFEEHVLEYKNEKAGLYLHGLNLNTVKFKTYPVEDVKLFATYFGFKETEFVTFDTLEESFQFLDDLAKTGTYKGEEVEGFVIRSTKVNTNADFFFKYKFEEPYLLYRQLREVTKQYIRQGFGNLKITKHRLVCMSYLKFAIPILEANPDLKIKYIEGKGIVSLRKQFFDAQKTSGLEMIRDELNTLQLEEEMKKLQFGSNNTNRYVLVTISTIGCGKTTTSLTLVNLFPDLFGCVQSDDFSGPIRDRQVASVLEMMIEKPIVILDRNNHKFAERKDMFSNFQSLNKLIPDDKLKFICLNFIPNGDHRSKELWNLTSDRVTGRGDNHQSIKVESEGQPKAQMIMKGFINRFQPVNPHSEPDSKFDLIIDLSVDSENSSLKNAKTIIGALQKYINDIPIRQPTEDEFTLAFDKALTYKPTTTKVFKTTPTKLRNRKPQYFAISIPDRHTIIETIENLAGEGCEFYNTLKENERIKNEFHVTLIHLMSVKGNLKMRQIYNAYTKETFASDIQHLIDTNESVDGCTFKLPATYTADVKLKRLVWSEKLMCIEVEIIGIFKDGYDGNLLDKLGVATEFPHITIGTANSDIPNKASNELLSQIHEFNDHTGVNYLEIENPVVLNGLPLTVQFT</sequence>
<keyword evidence="7" id="KW-1185">Reference proteome</keyword>
<dbReference type="GO" id="GO:0008081">
    <property type="term" value="F:phosphoric diester hydrolase activity"/>
    <property type="evidence" value="ECO:0007669"/>
    <property type="project" value="InterPro"/>
</dbReference>
<dbReference type="InterPro" id="IPR012387">
    <property type="entry name" value="Trl1_fun"/>
</dbReference>
<name>A0A1E4SW71_9ASCO</name>